<feature type="domain" description="Helicase C-terminal" evidence="12">
    <location>
        <begin position="238"/>
        <end position="382"/>
    </location>
</feature>
<dbReference type="InterPro" id="IPR011545">
    <property type="entry name" value="DEAD/DEAH_box_helicase_dom"/>
</dbReference>
<dbReference type="PANTHER" id="PTHR47963">
    <property type="entry name" value="DEAD-BOX ATP-DEPENDENT RNA HELICASE 47, MITOCHONDRIAL"/>
    <property type="match status" value="1"/>
</dbReference>
<dbReference type="EMBL" id="JBHUHT010000009">
    <property type="protein sequence ID" value="MFD2095534.1"/>
    <property type="molecule type" value="Genomic_DNA"/>
</dbReference>
<feature type="domain" description="DEAD-box RNA helicase Q" evidence="13">
    <location>
        <begin position="9"/>
        <end position="37"/>
    </location>
</feature>
<dbReference type="Pfam" id="PF00271">
    <property type="entry name" value="Helicase_C"/>
    <property type="match status" value="1"/>
</dbReference>
<evidence type="ECO:0000313" key="15">
    <source>
        <dbReference type="Proteomes" id="UP001597380"/>
    </source>
</evidence>
<dbReference type="InterPro" id="IPR044742">
    <property type="entry name" value="DEAD/DEAH_RhlB"/>
</dbReference>
<evidence type="ECO:0000256" key="6">
    <source>
        <dbReference type="ARBA" id="ARBA00022884"/>
    </source>
</evidence>
<dbReference type="CDD" id="cd00268">
    <property type="entry name" value="DEADc"/>
    <property type="match status" value="1"/>
</dbReference>
<name>A0ABW4XL53_9GAMM</name>
<dbReference type="InterPro" id="IPR001650">
    <property type="entry name" value="Helicase_C-like"/>
</dbReference>
<dbReference type="PANTHER" id="PTHR47963:SF8">
    <property type="entry name" value="ATP-DEPENDENT RNA HELICASE DEAD"/>
    <property type="match status" value="1"/>
</dbReference>
<keyword evidence="4 8" id="KW-0347">Helicase</keyword>
<dbReference type="InterPro" id="IPR050547">
    <property type="entry name" value="DEAD_box_RNA_helicases"/>
</dbReference>
<dbReference type="Gene3D" id="3.30.70.330">
    <property type="match status" value="1"/>
</dbReference>
<feature type="short sequence motif" description="Q motif" evidence="9">
    <location>
        <begin position="9"/>
        <end position="37"/>
    </location>
</feature>
<keyword evidence="2 8" id="KW-0547">Nucleotide-binding</keyword>
<evidence type="ECO:0000256" key="9">
    <source>
        <dbReference type="PROSITE-ProRule" id="PRU00552"/>
    </source>
</evidence>
<dbReference type="PROSITE" id="PS51192">
    <property type="entry name" value="HELICASE_ATP_BIND_1"/>
    <property type="match status" value="1"/>
</dbReference>
<evidence type="ECO:0000313" key="14">
    <source>
        <dbReference type="EMBL" id="MFD2095534.1"/>
    </source>
</evidence>
<dbReference type="SUPFAM" id="SSF52540">
    <property type="entry name" value="P-loop containing nucleoside triphosphate hydrolases"/>
    <property type="match status" value="1"/>
</dbReference>
<dbReference type="SMART" id="SM00487">
    <property type="entry name" value="DEXDc"/>
    <property type="match status" value="1"/>
</dbReference>
<comment type="caution">
    <text evidence="14">The sequence shown here is derived from an EMBL/GenBank/DDBJ whole genome shotgun (WGS) entry which is preliminary data.</text>
</comment>
<dbReference type="Pfam" id="PF03880">
    <property type="entry name" value="DbpA"/>
    <property type="match status" value="1"/>
</dbReference>
<evidence type="ECO:0000259" key="12">
    <source>
        <dbReference type="PROSITE" id="PS51194"/>
    </source>
</evidence>
<dbReference type="PROSITE" id="PS51195">
    <property type="entry name" value="Q_MOTIF"/>
    <property type="match status" value="1"/>
</dbReference>
<keyword evidence="7 8" id="KW-0346">Stress response</keyword>
<evidence type="ECO:0000256" key="2">
    <source>
        <dbReference type="ARBA" id="ARBA00022741"/>
    </source>
</evidence>
<dbReference type="Pfam" id="PF25399">
    <property type="entry name" value="DeaD_dimer"/>
    <property type="match status" value="1"/>
</dbReference>
<dbReference type="InterPro" id="IPR012677">
    <property type="entry name" value="Nucleotide-bd_a/b_plait_sf"/>
</dbReference>
<protein>
    <recommendedName>
        <fullName evidence="8">ATP-dependent RNA helicase DeaD</fullName>
        <ecNumber evidence="8">3.6.4.13</ecNumber>
    </recommendedName>
    <alternativeName>
        <fullName evidence="8">Cold-shock DEAD box protein A</fullName>
    </alternativeName>
</protein>
<keyword evidence="15" id="KW-1185">Reference proteome</keyword>
<evidence type="ECO:0000256" key="3">
    <source>
        <dbReference type="ARBA" id="ARBA00022801"/>
    </source>
</evidence>
<feature type="region of interest" description="Disordered" evidence="10">
    <location>
        <begin position="558"/>
        <end position="584"/>
    </location>
</feature>
<evidence type="ECO:0000256" key="7">
    <source>
        <dbReference type="ARBA" id="ARBA00023016"/>
    </source>
</evidence>
<evidence type="ECO:0000259" key="11">
    <source>
        <dbReference type="PROSITE" id="PS51192"/>
    </source>
</evidence>
<keyword evidence="1 8" id="KW-0963">Cytoplasm</keyword>
<feature type="domain" description="Helicase ATP-binding" evidence="11">
    <location>
        <begin position="40"/>
        <end position="211"/>
    </location>
</feature>
<dbReference type="InterPro" id="IPR057325">
    <property type="entry name" value="DeaD_dimer"/>
</dbReference>
<comment type="similarity">
    <text evidence="8">Belongs to the DEAD box helicase family. DeaD/CsdA subfamily.</text>
</comment>
<dbReference type="RefSeq" id="WP_345340394.1">
    <property type="nucleotide sequence ID" value="NZ_BAABLI010000014.1"/>
</dbReference>
<sequence>MSEVETLDSGFAVLNLPENLQAAIDDLGFTQPTPIQLDSIPHLLEGRDLLGEAQTGTGKTAAFGLPALAHIDLNIRQPQLMVLAPTRELAIQVAEALESFGKRMRGLRIATVYGGQSYGPQLAELERGPQVIVATPGRLMDHIRRGRIKFDALKTLVLDEADEMLNMGFLEDVEWIMGHVPDNTQMALFSATMPPAIKKITDRFLKDPAHIKIAPEERKKANIRQRAWEVRGINKLTALERLAETVEYDAMIVFVRTRNDTVELAERLESQGFKASALNGDMNQQMRERTVNQLKEGKINILVATDVVARGLDVPRISHVLNFDLPDDHESYVHRIGRTGRAGRSGEAILFVRPRERYLLRHYMRATGGDIEQMELPSPAELGAHRQIKCREELTKLVDNPNLEPMREMLNQMAEQSETSVLDLAAALLYKYQQRRPLQPKPDPERPRREGRSFDRNDRNDRRGGRGARFERNGQRGDRNGGRGRQGRRNDIDWTTYRLAVGRDHGVQVKDIVGAIANEASIDSGNIGAIRLFDGHSTVQLPSGMPKETFNQLSRARVRNKPMGISADKGPRPRARHHENRADA</sequence>
<dbReference type="PROSITE" id="PS51194">
    <property type="entry name" value="HELICASE_CTER"/>
    <property type="match status" value="1"/>
</dbReference>
<keyword evidence="6 8" id="KW-0694">RNA-binding</keyword>
<evidence type="ECO:0000259" key="13">
    <source>
        <dbReference type="PROSITE" id="PS51195"/>
    </source>
</evidence>
<reference evidence="15" key="1">
    <citation type="journal article" date="2019" name="Int. J. Syst. Evol. Microbiol.">
        <title>The Global Catalogue of Microorganisms (GCM) 10K type strain sequencing project: providing services to taxonomists for standard genome sequencing and annotation.</title>
        <authorList>
            <consortium name="The Broad Institute Genomics Platform"/>
            <consortium name="The Broad Institute Genome Sequencing Center for Infectious Disease"/>
            <person name="Wu L."/>
            <person name="Ma J."/>
        </authorList>
    </citation>
    <scope>NUCLEOTIDE SEQUENCE [LARGE SCALE GENOMIC DNA]</scope>
    <source>
        <strain evidence="15">CGMCC 1.10992</strain>
    </source>
</reference>
<dbReference type="Pfam" id="PF00270">
    <property type="entry name" value="DEAD"/>
    <property type="match status" value="1"/>
</dbReference>
<dbReference type="InterPro" id="IPR027417">
    <property type="entry name" value="P-loop_NTPase"/>
</dbReference>
<dbReference type="PROSITE" id="PS00039">
    <property type="entry name" value="DEAD_ATP_HELICASE"/>
    <property type="match status" value="1"/>
</dbReference>
<comment type="subcellular location">
    <subcellularLocation>
        <location evidence="8">Cytoplasm</location>
    </subcellularLocation>
</comment>
<dbReference type="HAMAP" id="MF_00964">
    <property type="entry name" value="DEAD_helicase_DeaD"/>
    <property type="match status" value="1"/>
</dbReference>
<evidence type="ECO:0000256" key="1">
    <source>
        <dbReference type="ARBA" id="ARBA00022490"/>
    </source>
</evidence>
<dbReference type="InterPro" id="IPR014014">
    <property type="entry name" value="RNA_helicase_DEAD_Q_motif"/>
</dbReference>
<keyword evidence="3 8" id="KW-0378">Hydrolase</keyword>
<dbReference type="CDD" id="cd12499">
    <property type="entry name" value="RRM_EcCsdA_like"/>
    <property type="match status" value="1"/>
</dbReference>
<evidence type="ECO:0000256" key="10">
    <source>
        <dbReference type="SAM" id="MobiDB-lite"/>
    </source>
</evidence>
<dbReference type="InterPro" id="IPR005580">
    <property type="entry name" value="DbpA/CsdA_RNA-bd_dom"/>
</dbReference>
<dbReference type="EC" id="3.6.4.13" evidence="8"/>
<dbReference type="Gene3D" id="3.40.50.300">
    <property type="entry name" value="P-loop containing nucleotide triphosphate hydrolases"/>
    <property type="match status" value="2"/>
</dbReference>
<dbReference type="InterPro" id="IPR034415">
    <property type="entry name" value="CsdA_RRM"/>
</dbReference>
<dbReference type="Proteomes" id="UP001597380">
    <property type="component" value="Unassembled WGS sequence"/>
</dbReference>
<dbReference type="GO" id="GO:0004386">
    <property type="term" value="F:helicase activity"/>
    <property type="evidence" value="ECO:0007669"/>
    <property type="project" value="UniProtKB-KW"/>
</dbReference>
<dbReference type="CDD" id="cd18787">
    <property type="entry name" value="SF2_C_DEAD"/>
    <property type="match status" value="1"/>
</dbReference>
<dbReference type="SMART" id="SM00490">
    <property type="entry name" value="HELICc"/>
    <property type="match status" value="1"/>
</dbReference>
<dbReference type="InterPro" id="IPR028618">
    <property type="entry name" value="DEAD_helicase_DeaD"/>
</dbReference>
<accession>A0ABW4XL53</accession>
<evidence type="ECO:0000256" key="5">
    <source>
        <dbReference type="ARBA" id="ARBA00022840"/>
    </source>
</evidence>
<comment type="catalytic activity">
    <reaction evidence="8">
        <text>ATP + H2O = ADP + phosphate + H(+)</text>
        <dbReference type="Rhea" id="RHEA:13065"/>
        <dbReference type="ChEBI" id="CHEBI:15377"/>
        <dbReference type="ChEBI" id="CHEBI:15378"/>
        <dbReference type="ChEBI" id="CHEBI:30616"/>
        <dbReference type="ChEBI" id="CHEBI:43474"/>
        <dbReference type="ChEBI" id="CHEBI:456216"/>
        <dbReference type="EC" id="3.6.4.13"/>
    </reaction>
</comment>
<feature type="compositionally biased region" description="Basic and acidic residues" evidence="10">
    <location>
        <begin position="442"/>
        <end position="481"/>
    </location>
</feature>
<keyword evidence="5 8" id="KW-0067">ATP-binding</keyword>
<proteinExistence type="inferred from homology"/>
<dbReference type="InterPro" id="IPR000629">
    <property type="entry name" value="RNA-helicase_DEAD-box_CS"/>
</dbReference>
<comment type="function">
    <text evidence="8">DEAD-box RNA helicase involved in various cellular processes at low temperature, including ribosome biogenesis, mRNA degradation and translation initiation.</text>
</comment>
<feature type="region of interest" description="Disordered" evidence="10">
    <location>
        <begin position="433"/>
        <end position="489"/>
    </location>
</feature>
<feature type="compositionally biased region" description="Basic residues" evidence="10">
    <location>
        <begin position="572"/>
        <end position="584"/>
    </location>
</feature>
<organism evidence="14 15">
    <name type="scientific">Corallincola platygyrae</name>
    <dbReference type="NCBI Taxonomy" id="1193278"/>
    <lineage>
        <taxon>Bacteria</taxon>
        <taxon>Pseudomonadati</taxon>
        <taxon>Pseudomonadota</taxon>
        <taxon>Gammaproteobacteria</taxon>
        <taxon>Alteromonadales</taxon>
        <taxon>Psychromonadaceae</taxon>
        <taxon>Corallincola</taxon>
    </lineage>
</organism>
<evidence type="ECO:0000256" key="4">
    <source>
        <dbReference type="ARBA" id="ARBA00022806"/>
    </source>
</evidence>
<dbReference type="InterPro" id="IPR014001">
    <property type="entry name" value="Helicase_ATP-bd"/>
</dbReference>
<evidence type="ECO:0000256" key="8">
    <source>
        <dbReference type="HAMAP-Rule" id="MF_00964"/>
    </source>
</evidence>
<gene>
    <name evidence="8" type="primary">deaD</name>
    <name evidence="8" type="synonym">csdA</name>
    <name evidence="14" type="ORF">ACFSJ3_06005</name>
</gene>